<comment type="caution">
    <text evidence="21">The sequence shown here is derived from an EMBL/GenBank/DDBJ whole genome shotgun (WGS) entry which is preliminary data.</text>
</comment>
<dbReference type="PRINTS" id="PR00756">
    <property type="entry name" value="ALADIPTASE"/>
</dbReference>
<keyword evidence="5" id="KW-0645">Protease</keyword>
<feature type="non-terminal residue" evidence="21">
    <location>
        <position position="566"/>
    </location>
</feature>
<keyword evidence="6 18" id="KW-0812">Transmembrane</keyword>
<keyword evidence="12" id="KW-0482">Metalloprotease</keyword>
<feature type="binding site" evidence="16">
    <location>
        <position position="403"/>
    </location>
    <ligand>
        <name>Zn(2+)</name>
        <dbReference type="ChEBI" id="CHEBI:29105"/>
        <note>catalytic</note>
    </ligand>
</feature>
<evidence type="ECO:0000259" key="20">
    <source>
        <dbReference type="Pfam" id="PF17900"/>
    </source>
</evidence>
<dbReference type="GO" id="GO:0005886">
    <property type="term" value="C:plasma membrane"/>
    <property type="evidence" value="ECO:0007669"/>
    <property type="project" value="UniProtKB-SubCell"/>
</dbReference>
<keyword evidence="13 18" id="KW-0472">Membrane</keyword>
<evidence type="ECO:0000259" key="19">
    <source>
        <dbReference type="Pfam" id="PF01433"/>
    </source>
</evidence>
<evidence type="ECO:0000256" key="7">
    <source>
        <dbReference type="ARBA" id="ARBA00022723"/>
    </source>
</evidence>
<feature type="binding site" evidence="16">
    <location>
        <position position="380"/>
    </location>
    <ligand>
        <name>Zn(2+)</name>
        <dbReference type="ChEBI" id="CHEBI:29105"/>
        <note>catalytic</note>
    </ligand>
</feature>
<organism evidence="21 22">
    <name type="scientific">Meganyctiphanes norvegica</name>
    <name type="common">Northern krill</name>
    <name type="synonym">Thysanopoda norvegica</name>
    <dbReference type="NCBI Taxonomy" id="48144"/>
    <lineage>
        <taxon>Eukaryota</taxon>
        <taxon>Metazoa</taxon>
        <taxon>Ecdysozoa</taxon>
        <taxon>Arthropoda</taxon>
        <taxon>Crustacea</taxon>
        <taxon>Multicrustacea</taxon>
        <taxon>Malacostraca</taxon>
        <taxon>Eumalacostraca</taxon>
        <taxon>Eucarida</taxon>
        <taxon>Euphausiacea</taxon>
        <taxon>Euphausiidae</taxon>
        <taxon>Meganyctiphanes</taxon>
    </lineage>
</organism>
<dbReference type="GO" id="GO:0042277">
    <property type="term" value="F:peptide binding"/>
    <property type="evidence" value="ECO:0007669"/>
    <property type="project" value="TreeGrafter"/>
</dbReference>
<name>A0AAV2QNS8_MEGNR</name>
<evidence type="ECO:0000313" key="21">
    <source>
        <dbReference type="EMBL" id="CAL4093881.1"/>
    </source>
</evidence>
<dbReference type="GO" id="GO:0070006">
    <property type="term" value="F:metalloaminopeptidase activity"/>
    <property type="evidence" value="ECO:0007669"/>
    <property type="project" value="TreeGrafter"/>
</dbReference>
<evidence type="ECO:0000256" key="8">
    <source>
        <dbReference type="ARBA" id="ARBA00022801"/>
    </source>
</evidence>
<dbReference type="InterPro" id="IPR034016">
    <property type="entry name" value="M1_APN-typ"/>
</dbReference>
<evidence type="ECO:0000313" key="22">
    <source>
        <dbReference type="Proteomes" id="UP001497623"/>
    </source>
</evidence>
<dbReference type="InterPro" id="IPR042097">
    <property type="entry name" value="Aminopeptidase_N-like_N_sf"/>
</dbReference>
<feature type="active site" description="Proton acceptor" evidence="15">
    <location>
        <position position="381"/>
    </location>
</feature>
<evidence type="ECO:0000256" key="5">
    <source>
        <dbReference type="ARBA" id="ARBA00022670"/>
    </source>
</evidence>
<feature type="domain" description="Aminopeptidase N-like N-terminal" evidence="20">
    <location>
        <begin position="82"/>
        <end position="273"/>
    </location>
</feature>
<evidence type="ECO:0000256" key="2">
    <source>
        <dbReference type="ARBA" id="ARBA00004609"/>
    </source>
</evidence>
<dbReference type="InterPro" id="IPR045357">
    <property type="entry name" value="Aminopeptidase_N-like_N"/>
</dbReference>
<evidence type="ECO:0000256" key="14">
    <source>
        <dbReference type="ARBA" id="ARBA00023180"/>
    </source>
</evidence>
<protein>
    <recommendedName>
        <fullName evidence="23">Aminopeptidase N</fullName>
    </recommendedName>
</protein>
<feature type="site" description="Transition state stabilizer" evidence="17">
    <location>
        <position position="466"/>
    </location>
</feature>
<dbReference type="Gene3D" id="2.60.40.1730">
    <property type="entry name" value="tricorn interacting facor f3 domain"/>
    <property type="match status" value="1"/>
</dbReference>
<keyword evidence="14" id="KW-0325">Glycoprotein</keyword>
<dbReference type="InterPro" id="IPR001930">
    <property type="entry name" value="Peptidase_M1"/>
</dbReference>
<keyword evidence="8" id="KW-0378">Hydrolase</keyword>
<dbReference type="GO" id="GO:0005615">
    <property type="term" value="C:extracellular space"/>
    <property type="evidence" value="ECO:0007669"/>
    <property type="project" value="TreeGrafter"/>
</dbReference>
<dbReference type="InterPro" id="IPR014782">
    <property type="entry name" value="Peptidase_M1_dom"/>
</dbReference>
<dbReference type="EMBL" id="CAXKWB010009209">
    <property type="protein sequence ID" value="CAL4093881.1"/>
    <property type="molecule type" value="Genomic_DNA"/>
</dbReference>
<dbReference type="CDD" id="cd09601">
    <property type="entry name" value="M1_APN-Q_like"/>
    <property type="match status" value="1"/>
</dbReference>
<evidence type="ECO:0000256" key="11">
    <source>
        <dbReference type="ARBA" id="ARBA00022989"/>
    </source>
</evidence>
<evidence type="ECO:0000256" key="9">
    <source>
        <dbReference type="ARBA" id="ARBA00022833"/>
    </source>
</evidence>
<evidence type="ECO:0000256" key="13">
    <source>
        <dbReference type="ARBA" id="ARBA00023136"/>
    </source>
</evidence>
<dbReference type="Gene3D" id="1.10.390.10">
    <property type="entry name" value="Neutral Protease Domain 2"/>
    <property type="match status" value="1"/>
</dbReference>
<dbReference type="FunFam" id="1.10.390.10:FF:000001">
    <property type="entry name" value="Aminopeptidase"/>
    <property type="match status" value="1"/>
</dbReference>
<evidence type="ECO:0000256" key="12">
    <source>
        <dbReference type="ARBA" id="ARBA00023049"/>
    </source>
</evidence>
<keyword evidence="11 18" id="KW-1133">Transmembrane helix</keyword>
<dbReference type="GO" id="GO:0006508">
    <property type="term" value="P:proteolysis"/>
    <property type="evidence" value="ECO:0007669"/>
    <property type="project" value="UniProtKB-KW"/>
</dbReference>
<evidence type="ECO:0000256" key="1">
    <source>
        <dbReference type="ARBA" id="ARBA00004606"/>
    </source>
</evidence>
<dbReference type="GO" id="GO:0008270">
    <property type="term" value="F:zinc ion binding"/>
    <property type="evidence" value="ECO:0007669"/>
    <property type="project" value="InterPro"/>
</dbReference>
<keyword evidence="9 16" id="KW-0862">Zinc</keyword>
<dbReference type="InterPro" id="IPR050344">
    <property type="entry name" value="Peptidase_M1_aminopeptidases"/>
</dbReference>
<keyword evidence="22" id="KW-1185">Reference proteome</keyword>
<evidence type="ECO:0000256" key="16">
    <source>
        <dbReference type="PIRSR" id="PIRSR634016-3"/>
    </source>
</evidence>
<feature type="domain" description="Peptidase M1 membrane alanine aminopeptidase" evidence="19">
    <location>
        <begin position="308"/>
        <end position="533"/>
    </location>
</feature>
<evidence type="ECO:0000256" key="4">
    <source>
        <dbReference type="ARBA" id="ARBA00022438"/>
    </source>
</evidence>
<dbReference type="PANTHER" id="PTHR11533">
    <property type="entry name" value="PROTEASE M1 ZINC METALLOPROTEASE"/>
    <property type="match status" value="1"/>
</dbReference>
<evidence type="ECO:0000256" key="17">
    <source>
        <dbReference type="PIRSR" id="PIRSR634016-4"/>
    </source>
</evidence>
<dbReference type="InterPro" id="IPR027268">
    <property type="entry name" value="Peptidase_M4/M1_CTD_sf"/>
</dbReference>
<evidence type="ECO:0000256" key="10">
    <source>
        <dbReference type="ARBA" id="ARBA00022968"/>
    </source>
</evidence>
<gene>
    <name evidence="21" type="ORF">MNOR_LOCUS14997</name>
</gene>
<sequence>MGEGSKVIEGGFFITKKLAICIVAIFAISKVAVGLMVHFLPPDPISNEILLIEVTSIATTEDPSVTTEAPLIDVRLSGSLIPYHYVVHLRPWLSGDFKIEGYVEIYMECVNQTTEVSIHMADIITHNDTIKLIQSDAMEKDEIDISSHTYDSQREFYIANLAESLIPGQNYTIKMNFTGLLNDQLRGFYRSIYTNEADEEIWLAVTQFQPTDARRAFPCFDEPALKATFDISLGHQENMTAISNMPLEMTTDMSEEGWYWDHFERTVPMSTYLVAFAISDFDHLNSTEDSDTLFTVWARPSAIEQAQYSLDIGPPMLTFFEKYYDIPFPLPKQDMIALPDFAAGAMENWGLITYRETAMLYEEGVSSANNKQRVAVVVSHELAHQWFGDLVTPSWWTDLWLNEGFASYMEYLGVDNVEPDWRMMEQFVTESLHYVFAIDCLESSHPISIPVGHPDEINEIFDSISYSKGASIIRMMQHFLSENTFKVGLTKYLNAMAYKAASQDDLWEFLTEQAVEDDALEGGLSVKEVMDTWTLQMGYPVINVQRSKDGTSATVSQVKFSVLVDN</sequence>
<accession>A0AAV2QNS8</accession>
<keyword evidence="4" id="KW-0031">Aminopeptidase</keyword>
<comment type="cofactor">
    <cofactor evidence="16">
        <name>Zn(2+)</name>
        <dbReference type="ChEBI" id="CHEBI:29105"/>
    </cofactor>
    <text evidence="16">Binds 1 zinc ion per subunit.</text>
</comment>
<dbReference type="Proteomes" id="UP001497623">
    <property type="component" value="Unassembled WGS sequence"/>
</dbReference>
<feature type="binding site" evidence="16">
    <location>
        <position position="384"/>
    </location>
    <ligand>
        <name>Zn(2+)</name>
        <dbReference type="ChEBI" id="CHEBI:29105"/>
        <note>catalytic</note>
    </ligand>
</feature>
<keyword evidence="7 16" id="KW-0479">Metal-binding</keyword>
<evidence type="ECO:0000256" key="6">
    <source>
        <dbReference type="ARBA" id="ARBA00022692"/>
    </source>
</evidence>
<keyword evidence="10" id="KW-0735">Signal-anchor</keyword>
<evidence type="ECO:0008006" key="23">
    <source>
        <dbReference type="Google" id="ProtNLM"/>
    </source>
</evidence>
<dbReference type="SUPFAM" id="SSF55486">
    <property type="entry name" value="Metalloproteases ('zincins'), catalytic domain"/>
    <property type="match status" value="1"/>
</dbReference>
<dbReference type="GO" id="GO:0043171">
    <property type="term" value="P:peptide catabolic process"/>
    <property type="evidence" value="ECO:0007669"/>
    <property type="project" value="TreeGrafter"/>
</dbReference>
<proteinExistence type="inferred from homology"/>
<evidence type="ECO:0000256" key="18">
    <source>
        <dbReference type="SAM" id="Phobius"/>
    </source>
</evidence>
<dbReference type="SUPFAM" id="SSF63737">
    <property type="entry name" value="Leukotriene A4 hydrolase N-terminal domain"/>
    <property type="match status" value="1"/>
</dbReference>
<dbReference type="PANTHER" id="PTHR11533:SF294">
    <property type="entry name" value="THYROTROPIN-RELEASING HORMONE-DEGRADING ECTOENZYME"/>
    <property type="match status" value="1"/>
</dbReference>
<dbReference type="Pfam" id="PF17900">
    <property type="entry name" value="Peptidase_M1_N"/>
    <property type="match status" value="1"/>
</dbReference>
<dbReference type="Pfam" id="PF01433">
    <property type="entry name" value="Peptidase_M1"/>
    <property type="match status" value="1"/>
</dbReference>
<dbReference type="GO" id="GO:0005737">
    <property type="term" value="C:cytoplasm"/>
    <property type="evidence" value="ECO:0007669"/>
    <property type="project" value="TreeGrafter"/>
</dbReference>
<evidence type="ECO:0000256" key="3">
    <source>
        <dbReference type="ARBA" id="ARBA00010136"/>
    </source>
</evidence>
<comment type="subcellular location">
    <subcellularLocation>
        <location evidence="2">Cell membrane</location>
        <topology evidence="2">Lipid-anchor</topology>
        <topology evidence="2">GPI-anchor</topology>
    </subcellularLocation>
    <subcellularLocation>
        <location evidence="1">Membrane</location>
        <topology evidence="1">Single-pass type II membrane protein</topology>
    </subcellularLocation>
</comment>
<comment type="similarity">
    <text evidence="3">Belongs to the peptidase M1 family.</text>
</comment>
<evidence type="ECO:0000256" key="15">
    <source>
        <dbReference type="PIRSR" id="PIRSR634016-1"/>
    </source>
</evidence>
<dbReference type="AlphaFoldDB" id="A0AAV2QNS8"/>
<feature type="transmembrane region" description="Helical" evidence="18">
    <location>
        <begin position="18"/>
        <end position="40"/>
    </location>
</feature>
<reference evidence="21 22" key="1">
    <citation type="submission" date="2024-05" db="EMBL/GenBank/DDBJ databases">
        <authorList>
            <person name="Wallberg A."/>
        </authorList>
    </citation>
    <scope>NUCLEOTIDE SEQUENCE [LARGE SCALE GENOMIC DNA]</scope>
</reference>
<dbReference type="FunFam" id="2.60.40.1730:FF:000012">
    <property type="entry name" value="Aminopeptidase N"/>
    <property type="match status" value="1"/>
</dbReference>